<reference evidence="1 2" key="1">
    <citation type="submission" date="2018-11" db="EMBL/GenBank/DDBJ databases">
        <authorList>
            <person name="Lopez-Roques C."/>
            <person name="Donnadieu C."/>
            <person name="Bouchez O."/>
            <person name="Klopp C."/>
            <person name="Cabau C."/>
            <person name="Zahm M."/>
        </authorList>
    </citation>
    <scope>NUCLEOTIDE SEQUENCE [LARGE SCALE GENOMIC DNA]</scope>
    <source>
        <strain evidence="1">RS831</strain>
        <tissue evidence="1">Whole body</tissue>
    </source>
</reference>
<keyword evidence="2" id="KW-1185">Reference proteome</keyword>
<organism evidence="1 2">
    <name type="scientific">Oryzias javanicus</name>
    <name type="common">Javanese ricefish</name>
    <name type="synonym">Aplocheilus javanicus</name>
    <dbReference type="NCBI Taxonomy" id="123683"/>
    <lineage>
        <taxon>Eukaryota</taxon>
        <taxon>Metazoa</taxon>
        <taxon>Chordata</taxon>
        <taxon>Craniata</taxon>
        <taxon>Vertebrata</taxon>
        <taxon>Euteleostomi</taxon>
        <taxon>Actinopterygii</taxon>
        <taxon>Neopterygii</taxon>
        <taxon>Teleostei</taxon>
        <taxon>Neoteleostei</taxon>
        <taxon>Acanthomorphata</taxon>
        <taxon>Ovalentaria</taxon>
        <taxon>Atherinomorphae</taxon>
        <taxon>Beloniformes</taxon>
        <taxon>Adrianichthyidae</taxon>
        <taxon>Oryziinae</taxon>
        <taxon>Oryzias</taxon>
    </lineage>
</organism>
<dbReference type="Proteomes" id="UP000283210">
    <property type="component" value="Unassembled WGS sequence"/>
</dbReference>
<evidence type="ECO:0000313" key="1">
    <source>
        <dbReference type="EMBL" id="RVE55499.1"/>
    </source>
</evidence>
<dbReference type="AlphaFoldDB" id="A0A437BZN3"/>
<accession>A0A437BZN3</accession>
<proteinExistence type="predicted"/>
<protein>
    <submittedName>
        <fullName evidence="1">Uncharacterized protein</fullName>
    </submittedName>
</protein>
<sequence length="112" mass="12619">MMDKLTVTAVTVCGFVLCISVRVGPLCVLWIFVCVCPFDFFQVWRWRAWLQLAWSHLKSTWRTSSPGEGSWAATSLHCSSVLFSTCFSLCAHCSLFGVLFWSHSVFGVCELV</sequence>
<evidence type="ECO:0000313" key="2">
    <source>
        <dbReference type="Proteomes" id="UP000283210"/>
    </source>
</evidence>
<name>A0A437BZN3_ORYJA</name>
<reference evidence="1 2" key="2">
    <citation type="submission" date="2019-01" db="EMBL/GenBank/DDBJ databases">
        <title>A chromosome length genome reference of the Java medaka (oryzias javanicus).</title>
        <authorList>
            <person name="Herpin A."/>
            <person name="Takehana Y."/>
            <person name="Naruse K."/>
            <person name="Ansai S."/>
            <person name="Kawaguchi M."/>
        </authorList>
    </citation>
    <scope>NUCLEOTIDE SEQUENCE [LARGE SCALE GENOMIC DNA]</scope>
    <source>
        <strain evidence="1">RS831</strain>
        <tissue evidence="1">Whole body</tissue>
    </source>
</reference>
<gene>
    <name evidence="1" type="ORF">OJAV_G00235670</name>
</gene>
<dbReference type="EMBL" id="ML136687">
    <property type="protein sequence ID" value="RVE55499.1"/>
    <property type="molecule type" value="Genomic_DNA"/>
</dbReference>